<sequence>MKVHQLLDHYGITENPFAQEDAASDQVFRDHCLNGTHHPAWDKIYGDPSSPATSVVFGEQGSGKTALRLQIVSKLQKYNQAHPQDRAFIVQYEDFNPFLDSFRDRLSSRQRKPDRALQNWRLWDHMDSILTLAVTRLADTLRNDGKDTKDPTHNISLESQAQLTRPQKRDIQMLAAFYDQNRDVSLPHRWANLRRKLKYSTIMASWDIGIGVVGTIATIALTIWLGESVKALFQYWWIWLVVLAFWAPFLWRQLKCWWTAWGVQRQVRVIDHDIGSLRKILSQFQQAEIVGQPFPGRARGDDRYELLTRLQGALKTLGFTSIVVLIDRVDEPHLVHGSPERIKDLVWPLFDNKFLKQPGMAFKLLLPSTVVPYLNRQEKDFYERSRLDKQNMILSLSWTGQGLYDVANDRIRACAKLSEKPISVKDLFDPSINEQELIGVFDRLRAPRHLFKFLYRLFIDHCSKYTEDSPTWKIQRDTLQSTLAVFMRDLDAYDQKLGTG</sequence>
<dbReference type="EMBL" id="FOQD01000001">
    <property type="protein sequence ID" value="SFH57909.1"/>
    <property type="molecule type" value="Genomic_DNA"/>
</dbReference>
<gene>
    <name evidence="2" type="ORF">SAMN05421753_101268</name>
</gene>
<keyword evidence="3" id="KW-1185">Reference proteome</keyword>
<proteinExistence type="predicted"/>
<feature type="transmembrane region" description="Helical" evidence="1">
    <location>
        <begin position="204"/>
        <end position="226"/>
    </location>
</feature>
<dbReference type="InterPro" id="IPR027417">
    <property type="entry name" value="P-loop_NTPase"/>
</dbReference>
<dbReference type="SUPFAM" id="SSF52540">
    <property type="entry name" value="P-loop containing nucleoside triphosphate hydrolases"/>
    <property type="match status" value="1"/>
</dbReference>
<dbReference type="Proteomes" id="UP000199518">
    <property type="component" value="Unassembled WGS sequence"/>
</dbReference>
<dbReference type="STRING" id="1576369.SAMN05421753_101268"/>
<accession>A0A1I3B7G1</accession>
<dbReference type="RefSeq" id="WP_092047210.1">
    <property type="nucleotide sequence ID" value="NZ_FOQD01000001.1"/>
</dbReference>
<evidence type="ECO:0008006" key="4">
    <source>
        <dbReference type="Google" id="ProtNLM"/>
    </source>
</evidence>
<organism evidence="2 3">
    <name type="scientific">Planctomicrobium piriforme</name>
    <dbReference type="NCBI Taxonomy" id="1576369"/>
    <lineage>
        <taxon>Bacteria</taxon>
        <taxon>Pseudomonadati</taxon>
        <taxon>Planctomycetota</taxon>
        <taxon>Planctomycetia</taxon>
        <taxon>Planctomycetales</taxon>
        <taxon>Planctomycetaceae</taxon>
        <taxon>Planctomicrobium</taxon>
    </lineage>
</organism>
<evidence type="ECO:0000313" key="2">
    <source>
        <dbReference type="EMBL" id="SFH57909.1"/>
    </source>
</evidence>
<evidence type="ECO:0000256" key="1">
    <source>
        <dbReference type="SAM" id="Phobius"/>
    </source>
</evidence>
<keyword evidence="1" id="KW-1133">Transmembrane helix</keyword>
<dbReference type="OrthoDB" id="208020at2"/>
<keyword evidence="1" id="KW-0472">Membrane</keyword>
<reference evidence="3" key="1">
    <citation type="submission" date="2016-10" db="EMBL/GenBank/DDBJ databases">
        <authorList>
            <person name="Varghese N."/>
            <person name="Submissions S."/>
        </authorList>
    </citation>
    <scope>NUCLEOTIDE SEQUENCE [LARGE SCALE GENOMIC DNA]</scope>
    <source>
        <strain evidence="3">DSM 26348</strain>
    </source>
</reference>
<evidence type="ECO:0000313" key="3">
    <source>
        <dbReference type="Proteomes" id="UP000199518"/>
    </source>
</evidence>
<feature type="transmembrane region" description="Helical" evidence="1">
    <location>
        <begin position="232"/>
        <end position="251"/>
    </location>
</feature>
<keyword evidence="1" id="KW-0812">Transmembrane</keyword>
<dbReference type="AlphaFoldDB" id="A0A1I3B7G1"/>
<name>A0A1I3B7G1_9PLAN</name>
<protein>
    <recommendedName>
        <fullName evidence="4">KAP family P-loop domain-containing protein</fullName>
    </recommendedName>
</protein>